<evidence type="ECO:0000313" key="1">
    <source>
        <dbReference type="EMBL" id="NUQ87604.1"/>
    </source>
</evidence>
<dbReference type="AlphaFoldDB" id="A0A850C0A6"/>
<dbReference type="Proteomes" id="UP000574690">
    <property type="component" value="Unassembled WGS sequence"/>
</dbReference>
<feature type="non-terminal residue" evidence="1">
    <location>
        <position position="164"/>
    </location>
</feature>
<protein>
    <recommendedName>
        <fullName evidence="3">Diaminopimelate epimerase</fullName>
    </recommendedName>
</protein>
<dbReference type="EMBL" id="JABFXE010000169">
    <property type="protein sequence ID" value="NUQ87604.1"/>
    <property type="molecule type" value="Genomic_DNA"/>
</dbReference>
<dbReference type="SUPFAM" id="SSF54506">
    <property type="entry name" value="Diaminopimelate epimerase-like"/>
    <property type="match status" value="1"/>
</dbReference>
<gene>
    <name evidence="1" type="ORF">HOQ43_03955</name>
</gene>
<reference evidence="1 2" key="1">
    <citation type="submission" date="2020-05" db="EMBL/GenBank/DDBJ databases">
        <title>DNA-SIP metagenomic assembled genomes.</title>
        <authorList>
            <person name="Yu J."/>
        </authorList>
    </citation>
    <scope>NUCLEOTIDE SEQUENCE [LARGE SCALE GENOMIC DNA]</scope>
    <source>
        <strain evidence="1">Bin5.27</strain>
    </source>
</reference>
<comment type="caution">
    <text evidence="1">The sequence shown here is derived from an EMBL/GenBank/DDBJ whole genome shotgun (WGS) entry which is preliminary data.</text>
</comment>
<name>A0A850C0A6_9ACTN</name>
<accession>A0A850C0A6</accession>
<evidence type="ECO:0008006" key="3">
    <source>
        <dbReference type="Google" id="ProtNLM"/>
    </source>
</evidence>
<evidence type="ECO:0000313" key="2">
    <source>
        <dbReference type="Proteomes" id="UP000574690"/>
    </source>
</evidence>
<organism evidence="1 2">
    <name type="scientific">Glycomyces artemisiae</name>
    <dbReference type="NCBI Taxonomy" id="1076443"/>
    <lineage>
        <taxon>Bacteria</taxon>
        <taxon>Bacillati</taxon>
        <taxon>Actinomycetota</taxon>
        <taxon>Actinomycetes</taxon>
        <taxon>Glycomycetales</taxon>
        <taxon>Glycomycetaceae</taxon>
        <taxon>Glycomyces</taxon>
    </lineage>
</organism>
<sequence>MTSAFTLLATGTSSGQPVACVEATAADQAADHDLTDAVRHDYFVRRGGDPASIVAVVSPSPSPGWDDRLVFVVSDGLIGGCGEATMFAAAVRSSGAGSRRTFDTAAGPIEATDLGAGAVRLRLPEAGAVPRTHLLDTGDRRLRLRTVAVGGNTFAALPAAELGL</sequence>
<proteinExistence type="predicted"/>